<feature type="compositionally biased region" description="Gly residues" evidence="1">
    <location>
        <begin position="1081"/>
        <end position="1090"/>
    </location>
</feature>
<keyword evidence="2" id="KW-0472">Membrane</keyword>
<feature type="region of interest" description="Disordered" evidence="1">
    <location>
        <begin position="1081"/>
        <end position="1107"/>
    </location>
</feature>
<sequence>MGVNVVLPIRVRIDPDAFRTDPAALVDAVEVATARGLAKAQTEVFATRGGYARARLTQPEISLTGPGMGLFDAGERDALIASVAEGIGRAGAGLLDALGRTRTDPPEPLREGESTAYDPARDLLGGLGYLVDSYGSGSREPGAQVAAKKGAKTTPKQSPPHQRVLSVCEPTVAALLAAGNRYLEDALKAAFAGDYSAPAYLGVFFRNKWAGGASWMGIIRVQLANGRLVDAGGDAHWQSGIFTHATVEKMASSQRGSAASAGLLQRWVQVGPKLLAHAKAVAEALGRVQEEQGHYDQQIEALRLNPKRSKAQNAAIARFEKLGRKDWYQWAAAQRVNPADLGAAPFRLFQINQDNYFFVFDAGLKLVFDRLNVVPLIEDQLAARPKKAKGEGGAGDSKTSGDEGSQGAGQDGLKDGRDGKGGGGGREGGKDDHPAIRKGGLSVGDKSGGECQAYCFERPETADLSFDGAQPCEMILGPFECEPEVGVFGDLGKRMAELIREIAIQLKMNDHAWPYAGAFVINATRVVHARALLAAIRDPGELGDARPAVYGVGNLGALHATISRSAGITLLRDLGKTVHLIEQLSELVQGALGPSSTFLSDCGQAQFGSKWDLHYLKEYSSAADRAGYQIFVQACRVSMLQLLRASRGGIDWMSTNFETNYPTIEGLILGPTKRLVELRRMREHILQAEAGNFLFGPDGEVTVTPGADPKAQKRGLWDETKAGASATLRVGYQGWRDAREWWADEGNKLDTIGRARREIAARTAIEGTIERQADGTFAVRETRDGKTNVWTQAQLEAAIALTQQAAESVNPIVKHMNNLEGSAAAFESGPEAAKAFVRKVIGRMRAANDEATDKARGEALFAFRTAKLTETWTEPTVPGTNAKLTNIHAMAQQAIGDAFTGSRIYREGLKFLFSSELGRETGLPLLELAITIGAFVLFAPAGFLLSAGFAADRYGDATGHLALTEGLIDPDQVFSRVEAELELFMSHFEILLLVVPEGGTVAKKGIQGLRTLREQGLKAGVRTITRQATAHILQEFANALKGELIPAFIHQLASAKLIEPLLQPILGPVFETLMQEAAIGGPGGVGGAGEAEGDEEEDATPDTPEELSARLQFLADYGEIDIDPDFKPNRDDIP</sequence>
<proteinExistence type="predicted"/>
<feature type="compositionally biased region" description="Acidic residues" evidence="1">
    <location>
        <begin position="1091"/>
        <end position="1105"/>
    </location>
</feature>
<protein>
    <submittedName>
        <fullName evidence="3">Uncharacterized protein</fullName>
    </submittedName>
</protein>
<keyword evidence="2" id="KW-1133">Transmembrane helix</keyword>
<dbReference type="EMBL" id="SPMY01000068">
    <property type="protein sequence ID" value="NMQ29748.1"/>
    <property type="molecule type" value="Genomic_DNA"/>
</dbReference>
<evidence type="ECO:0000256" key="1">
    <source>
        <dbReference type="SAM" id="MobiDB-lite"/>
    </source>
</evidence>
<evidence type="ECO:0000256" key="2">
    <source>
        <dbReference type="SAM" id="Phobius"/>
    </source>
</evidence>
<feature type="region of interest" description="Disordered" evidence="1">
    <location>
        <begin position="384"/>
        <end position="444"/>
    </location>
</feature>
<organism evidence="3 4">
    <name type="scientific">Candidatus Accumulibacter phosphatis</name>
    <dbReference type="NCBI Taxonomy" id="327160"/>
    <lineage>
        <taxon>Bacteria</taxon>
        <taxon>Pseudomonadati</taxon>
        <taxon>Pseudomonadota</taxon>
        <taxon>Betaproteobacteria</taxon>
        <taxon>Candidatus Accumulibacter</taxon>
    </lineage>
</organism>
<keyword evidence="4" id="KW-1185">Reference proteome</keyword>
<reference evidence="3 4" key="1">
    <citation type="submission" date="2019-03" db="EMBL/GenBank/DDBJ databases">
        <title>Metabolic reconstructions from genomes of highly enriched 'Candidatus Accumulibacter' and 'Candidatus Competibacter' bioreactor populations.</title>
        <authorList>
            <person name="Annavajhala M.K."/>
            <person name="Welles L."/>
            <person name="Abbas B."/>
            <person name="Sorokin D."/>
            <person name="Park H."/>
            <person name="Van Loosdrecht M."/>
            <person name="Chandran K."/>
        </authorList>
    </citation>
    <scope>NUCLEOTIDE SEQUENCE [LARGE SCALE GENOMIC DNA]</scope>
    <source>
        <strain evidence="3 4">SBR_S</strain>
    </source>
</reference>
<evidence type="ECO:0000313" key="3">
    <source>
        <dbReference type="EMBL" id="NMQ29748.1"/>
    </source>
</evidence>
<feature type="transmembrane region" description="Helical" evidence="2">
    <location>
        <begin position="928"/>
        <end position="951"/>
    </location>
</feature>
<gene>
    <name evidence="3" type="ORF">E4Q23_19440</name>
</gene>
<dbReference type="RefSeq" id="WP_169068201.1">
    <property type="nucleotide sequence ID" value="NZ_SPMY01000068.1"/>
</dbReference>
<accession>A0ABX1U4G6</accession>
<dbReference type="Proteomes" id="UP000749010">
    <property type="component" value="Unassembled WGS sequence"/>
</dbReference>
<comment type="caution">
    <text evidence="3">The sequence shown here is derived from an EMBL/GenBank/DDBJ whole genome shotgun (WGS) entry which is preliminary data.</text>
</comment>
<feature type="region of interest" description="Disordered" evidence="1">
    <location>
        <begin position="140"/>
        <end position="162"/>
    </location>
</feature>
<evidence type="ECO:0000313" key="4">
    <source>
        <dbReference type="Proteomes" id="UP000749010"/>
    </source>
</evidence>
<name>A0ABX1U4G6_9PROT</name>
<keyword evidence="2" id="KW-0812">Transmembrane</keyword>
<feature type="compositionally biased region" description="Basic and acidic residues" evidence="1">
    <location>
        <begin position="99"/>
        <end position="113"/>
    </location>
</feature>
<feature type="region of interest" description="Disordered" evidence="1">
    <location>
        <begin position="98"/>
        <end position="120"/>
    </location>
</feature>